<dbReference type="PANTHER" id="PTHR33270">
    <property type="entry name" value="BNAC05G50380D PROTEIN"/>
    <property type="match status" value="1"/>
</dbReference>
<dbReference type="OrthoDB" id="651546at2759"/>
<protein>
    <recommendedName>
        <fullName evidence="2">DUF7054 domain-containing protein</fullName>
    </recommendedName>
</protein>
<feature type="domain" description="DUF7054" evidence="2">
    <location>
        <begin position="42"/>
        <end position="107"/>
    </location>
</feature>
<dbReference type="InterPro" id="IPR055482">
    <property type="entry name" value="DUF7054"/>
</dbReference>
<dbReference type="InterPro" id="IPR040358">
    <property type="entry name" value="At4g22758-like"/>
</dbReference>
<proteinExistence type="predicted"/>
<evidence type="ECO:0000259" key="2">
    <source>
        <dbReference type="Pfam" id="PF23156"/>
    </source>
</evidence>
<organism evidence="3 4">
    <name type="scientific">Oryza meyeriana var. granulata</name>
    <dbReference type="NCBI Taxonomy" id="110450"/>
    <lineage>
        <taxon>Eukaryota</taxon>
        <taxon>Viridiplantae</taxon>
        <taxon>Streptophyta</taxon>
        <taxon>Embryophyta</taxon>
        <taxon>Tracheophyta</taxon>
        <taxon>Spermatophyta</taxon>
        <taxon>Magnoliopsida</taxon>
        <taxon>Liliopsida</taxon>
        <taxon>Poales</taxon>
        <taxon>Poaceae</taxon>
        <taxon>BOP clade</taxon>
        <taxon>Oryzoideae</taxon>
        <taxon>Oryzeae</taxon>
        <taxon>Oryzinae</taxon>
        <taxon>Oryza</taxon>
        <taxon>Oryza meyeriana</taxon>
    </lineage>
</organism>
<dbReference type="AlphaFoldDB" id="A0A6G1BUB4"/>
<dbReference type="EMBL" id="SPHZ02000011">
    <property type="protein sequence ID" value="KAF0891935.1"/>
    <property type="molecule type" value="Genomic_DNA"/>
</dbReference>
<keyword evidence="4" id="KW-1185">Reference proteome</keyword>
<accession>A0A6G1BUB4</accession>
<feature type="region of interest" description="Disordered" evidence="1">
    <location>
        <begin position="1"/>
        <end position="35"/>
    </location>
</feature>
<dbReference type="Pfam" id="PF23156">
    <property type="entry name" value="DUF7054"/>
    <property type="match status" value="1"/>
</dbReference>
<dbReference type="Proteomes" id="UP000479710">
    <property type="component" value="Unassembled WGS sequence"/>
</dbReference>
<evidence type="ECO:0000313" key="3">
    <source>
        <dbReference type="EMBL" id="KAF0891935.1"/>
    </source>
</evidence>
<sequence length="111" mass="12002">MGAARSRGTSWRSRGPRRSRTYSPASAAAGGELEPEAVRRTPSKVLVSVAVQRSLWPLHVMASAEWSVADLVAAAVGLYVKEGRRPRLPSADPSDFGLHYSQFSLDSKCAF</sequence>
<evidence type="ECO:0000256" key="1">
    <source>
        <dbReference type="SAM" id="MobiDB-lite"/>
    </source>
</evidence>
<dbReference type="PANTHER" id="PTHR33270:SF24">
    <property type="entry name" value="EXPRESSED PROTEIN"/>
    <property type="match status" value="1"/>
</dbReference>
<gene>
    <name evidence="3" type="ORF">E2562_011323</name>
</gene>
<evidence type="ECO:0000313" key="4">
    <source>
        <dbReference type="Proteomes" id="UP000479710"/>
    </source>
</evidence>
<name>A0A6G1BUB4_9ORYZ</name>
<comment type="caution">
    <text evidence="3">The sequence shown here is derived from an EMBL/GenBank/DDBJ whole genome shotgun (WGS) entry which is preliminary data.</text>
</comment>
<reference evidence="3 4" key="1">
    <citation type="submission" date="2019-11" db="EMBL/GenBank/DDBJ databases">
        <title>Whole genome sequence of Oryza granulata.</title>
        <authorList>
            <person name="Li W."/>
        </authorList>
    </citation>
    <scope>NUCLEOTIDE SEQUENCE [LARGE SCALE GENOMIC DNA]</scope>
    <source>
        <strain evidence="4">cv. Menghai</strain>
        <tissue evidence="3">Leaf</tissue>
    </source>
</reference>